<evidence type="ECO:0000256" key="4">
    <source>
        <dbReference type="ARBA" id="ARBA00023136"/>
    </source>
</evidence>
<evidence type="ECO:0000259" key="6">
    <source>
        <dbReference type="PROSITE" id="PS50850"/>
    </source>
</evidence>
<dbReference type="PANTHER" id="PTHR23502:SF60">
    <property type="entry name" value="MAJOR FACILITATOR SUPERFAMILY (MFS) PROFILE DOMAIN-CONTAINING PROTEIN-RELATED"/>
    <property type="match status" value="1"/>
</dbReference>
<evidence type="ECO:0000256" key="5">
    <source>
        <dbReference type="SAM" id="Phobius"/>
    </source>
</evidence>
<feature type="transmembrane region" description="Helical" evidence="5">
    <location>
        <begin position="408"/>
        <end position="429"/>
    </location>
</feature>
<dbReference type="PANTHER" id="PTHR23502">
    <property type="entry name" value="MAJOR FACILITATOR SUPERFAMILY"/>
    <property type="match status" value="1"/>
</dbReference>
<dbReference type="GO" id="GO:0140115">
    <property type="term" value="P:export across plasma membrane"/>
    <property type="evidence" value="ECO:0007669"/>
    <property type="project" value="UniProtKB-ARBA"/>
</dbReference>
<dbReference type="STRING" id="97972.A0A2V1DX91"/>
<evidence type="ECO:0000313" key="7">
    <source>
        <dbReference type="EMBL" id="PVI02791.1"/>
    </source>
</evidence>
<reference evidence="7 8" key="1">
    <citation type="journal article" date="2018" name="Sci. Rep.">
        <title>Comparative genomics provides insights into the lifestyle and reveals functional heterogeneity of dark septate endophytic fungi.</title>
        <authorList>
            <person name="Knapp D.G."/>
            <person name="Nemeth J.B."/>
            <person name="Barry K."/>
            <person name="Hainaut M."/>
            <person name="Henrissat B."/>
            <person name="Johnson J."/>
            <person name="Kuo A."/>
            <person name="Lim J.H.P."/>
            <person name="Lipzen A."/>
            <person name="Nolan M."/>
            <person name="Ohm R.A."/>
            <person name="Tamas L."/>
            <person name="Grigoriev I.V."/>
            <person name="Spatafora J.W."/>
            <person name="Nagy L.G."/>
            <person name="Kovacs G.M."/>
        </authorList>
    </citation>
    <scope>NUCLEOTIDE SEQUENCE [LARGE SCALE GENOMIC DNA]</scope>
    <source>
        <strain evidence="7 8">DSE2036</strain>
    </source>
</reference>
<feature type="transmembrane region" description="Helical" evidence="5">
    <location>
        <begin position="66"/>
        <end position="85"/>
    </location>
</feature>
<dbReference type="InterPro" id="IPR005829">
    <property type="entry name" value="Sugar_transporter_CS"/>
</dbReference>
<feature type="transmembrane region" description="Helical" evidence="5">
    <location>
        <begin position="376"/>
        <end position="396"/>
    </location>
</feature>
<keyword evidence="2 5" id="KW-0812">Transmembrane</keyword>
<keyword evidence="3 5" id="KW-1133">Transmembrane helix</keyword>
<gene>
    <name evidence="7" type="ORF">DM02DRAFT_653279</name>
</gene>
<feature type="transmembrane region" description="Helical" evidence="5">
    <location>
        <begin position="335"/>
        <end position="355"/>
    </location>
</feature>
<dbReference type="GO" id="GO:0022857">
    <property type="term" value="F:transmembrane transporter activity"/>
    <property type="evidence" value="ECO:0007669"/>
    <property type="project" value="InterPro"/>
</dbReference>
<dbReference type="EMBL" id="KZ805339">
    <property type="protein sequence ID" value="PVI02791.1"/>
    <property type="molecule type" value="Genomic_DNA"/>
</dbReference>
<dbReference type="GO" id="GO:0016020">
    <property type="term" value="C:membrane"/>
    <property type="evidence" value="ECO:0007669"/>
    <property type="project" value="UniProtKB-SubCell"/>
</dbReference>
<dbReference type="Pfam" id="PF07690">
    <property type="entry name" value="MFS_1"/>
    <property type="match status" value="1"/>
</dbReference>
<dbReference type="PROSITE" id="PS50850">
    <property type="entry name" value="MFS"/>
    <property type="match status" value="1"/>
</dbReference>
<dbReference type="InterPro" id="IPR011701">
    <property type="entry name" value="MFS"/>
</dbReference>
<dbReference type="CDD" id="cd17323">
    <property type="entry name" value="MFS_Tpo1_MDR_like"/>
    <property type="match status" value="1"/>
</dbReference>
<name>A0A2V1DX91_9PLEO</name>
<dbReference type="GO" id="GO:0042908">
    <property type="term" value="P:xenobiotic transport"/>
    <property type="evidence" value="ECO:0007669"/>
    <property type="project" value="UniProtKB-ARBA"/>
</dbReference>
<feature type="transmembrane region" description="Helical" evidence="5">
    <location>
        <begin position="473"/>
        <end position="492"/>
    </location>
</feature>
<sequence length="504" mass="54162">MAVIPDSPTTLPPAAEAGVPTVEVSCLEKGTQEINAVPDELLVTFSNPPNTPPTNPLDWSPHRKTFTALLTSISGLITLMAGPMMAPALGAVARDLHISEAKANMSLSIYILAWAFGPMVLGPCSEVWGRRPICVIGGVWYVIWNTVAGLSNGGELLILSRLMAGLGASAEYAVSGPIVADIYSSDERGKSQIIRGALPLLGPAIGPLVAGVMVQHSSWRWMFHVLSIMNTIVVLLIIFFLPETHAPTLLKSKASRLRKATGKAYCTKHESNDVTLGKRLKIALVRPMKMLATHPTIQLIALVMGYQFGVLYIAHATFASVWTEHYNQSPTASGLHYFAIVIGCLAGLYGGGKAMDRIWAHLKEKNNGRTSPENRIPLLIPGMVMIPAGLIWYGWAAEKGVHWIVPDIGIAIFGGGHMVSNTAMGAYVVESFLDHTASAGAASQFPKNIFAFVFPIFAPSLFNTLGYGMGNTILAIISVVLSIPSICILRKYGQKLRDIGNKNM</sequence>
<evidence type="ECO:0000313" key="8">
    <source>
        <dbReference type="Proteomes" id="UP000244855"/>
    </source>
</evidence>
<dbReference type="AlphaFoldDB" id="A0A2V1DX91"/>
<protein>
    <submittedName>
        <fullName evidence="7">Major facilitator superfamily transporter</fullName>
    </submittedName>
</protein>
<feature type="transmembrane region" description="Helical" evidence="5">
    <location>
        <begin position="296"/>
        <end position="315"/>
    </location>
</feature>
<feature type="domain" description="Major facilitator superfamily (MFS) profile" evidence="6">
    <location>
        <begin position="67"/>
        <end position="493"/>
    </location>
</feature>
<dbReference type="SUPFAM" id="SSF103473">
    <property type="entry name" value="MFS general substrate transporter"/>
    <property type="match status" value="1"/>
</dbReference>
<dbReference type="OrthoDB" id="6770063at2759"/>
<keyword evidence="4 5" id="KW-0472">Membrane</keyword>
<dbReference type="Proteomes" id="UP000244855">
    <property type="component" value="Unassembled WGS sequence"/>
</dbReference>
<evidence type="ECO:0000256" key="2">
    <source>
        <dbReference type="ARBA" id="ARBA00022692"/>
    </source>
</evidence>
<dbReference type="InterPro" id="IPR036259">
    <property type="entry name" value="MFS_trans_sf"/>
</dbReference>
<feature type="transmembrane region" description="Helical" evidence="5">
    <location>
        <begin position="133"/>
        <end position="150"/>
    </location>
</feature>
<evidence type="ECO:0000256" key="3">
    <source>
        <dbReference type="ARBA" id="ARBA00022989"/>
    </source>
</evidence>
<feature type="transmembrane region" description="Helical" evidence="5">
    <location>
        <begin position="105"/>
        <end position="121"/>
    </location>
</feature>
<accession>A0A2V1DX91</accession>
<comment type="subcellular location">
    <subcellularLocation>
        <location evidence="1">Membrane</location>
        <topology evidence="1">Multi-pass membrane protein</topology>
    </subcellularLocation>
</comment>
<proteinExistence type="predicted"/>
<dbReference type="PROSITE" id="PS00216">
    <property type="entry name" value="SUGAR_TRANSPORT_1"/>
    <property type="match status" value="1"/>
</dbReference>
<dbReference type="InterPro" id="IPR020846">
    <property type="entry name" value="MFS_dom"/>
</dbReference>
<organism evidence="7 8">
    <name type="scientific">Periconia macrospinosa</name>
    <dbReference type="NCBI Taxonomy" id="97972"/>
    <lineage>
        <taxon>Eukaryota</taxon>
        <taxon>Fungi</taxon>
        <taxon>Dikarya</taxon>
        <taxon>Ascomycota</taxon>
        <taxon>Pezizomycotina</taxon>
        <taxon>Dothideomycetes</taxon>
        <taxon>Pleosporomycetidae</taxon>
        <taxon>Pleosporales</taxon>
        <taxon>Massarineae</taxon>
        <taxon>Periconiaceae</taxon>
        <taxon>Periconia</taxon>
    </lineage>
</organism>
<feature type="transmembrane region" description="Helical" evidence="5">
    <location>
        <begin position="449"/>
        <end position="467"/>
    </location>
</feature>
<evidence type="ECO:0000256" key="1">
    <source>
        <dbReference type="ARBA" id="ARBA00004141"/>
    </source>
</evidence>
<dbReference type="Gene3D" id="1.20.1250.20">
    <property type="entry name" value="MFS general substrate transporter like domains"/>
    <property type="match status" value="1"/>
</dbReference>
<keyword evidence="8" id="KW-1185">Reference proteome</keyword>
<feature type="transmembrane region" description="Helical" evidence="5">
    <location>
        <begin position="221"/>
        <end position="241"/>
    </location>
</feature>